<reference evidence="3" key="1">
    <citation type="submission" date="2022-01" db="EMBL/GenBank/DDBJ databases">
        <title>Genome Sequence Resource for Two Populations of Ditylenchus destructor, the Migratory Endoparasitic Phytonematode.</title>
        <authorList>
            <person name="Zhang H."/>
            <person name="Lin R."/>
            <person name="Xie B."/>
        </authorList>
    </citation>
    <scope>NUCLEOTIDE SEQUENCE</scope>
    <source>
        <strain evidence="3">BazhouSP</strain>
    </source>
</reference>
<dbReference type="AlphaFoldDB" id="A0AAD4MW87"/>
<comment type="caution">
    <text evidence="3">The sequence shown here is derived from an EMBL/GenBank/DDBJ whole genome shotgun (WGS) entry which is preliminary data.</text>
</comment>
<comment type="similarity">
    <text evidence="1">Belongs to the globin family.</text>
</comment>
<feature type="domain" description="Globin" evidence="2">
    <location>
        <begin position="86"/>
        <end position="187"/>
    </location>
</feature>
<keyword evidence="4" id="KW-1185">Reference proteome</keyword>
<dbReference type="GO" id="GO:0019825">
    <property type="term" value="F:oxygen binding"/>
    <property type="evidence" value="ECO:0007669"/>
    <property type="project" value="InterPro"/>
</dbReference>
<dbReference type="Gene3D" id="1.10.490.10">
    <property type="entry name" value="Globins"/>
    <property type="match status" value="1"/>
</dbReference>
<dbReference type="GO" id="GO:0005344">
    <property type="term" value="F:oxygen carrier activity"/>
    <property type="evidence" value="ECO:0007669"/>
    <property type="project" value="UniProtKB-KW"/>
</dbReference>
<keyword evidence="1" id="KW-0349">Heme</keyword>
<evidence type="ECO:0000313" key="4">
    <source>
        <dbReference type="Proteomes" id="UP001201812"/>
    </source>
</evidence>
<dbReference type="InterPro" id="IPR000971">
    <property type="entry name" value="Globin"/>
</dbReference>
<dbReference type="GO" id="GO:0020037">
    <property type="term" value="F:heme binding"/>
    <property type="evidence" value="ECO:0007669"/>
    <property type="project" value="InterPro"/>
</dbReference>
<evidence type="ECO:0000259" key="2">
    <source>
        <dbReference type="Pfam" id="PF00042"/>
    </source>
</evidence>
<dbReference type="Pfam" id="PF00042">
    <property type="entry name" value="Globin"/>
    <property type="match status" value="1"/>
</dbReference>
<evidence type="ECO:0000313" key="3">
    <source>
        <dbReference type="EMBL" id="KAI1707226.1"/>
    </source>
</evidence>
<keyword evidence="1" id="KW-0813">Transport</keyword>
<dbReference type="Proteomes" id="UP001201812">
    <property type="component" value="Unassembled WGS sequence"/>
</dbReference>
<evidence type="ECO:0000256" key="1">
    <source>
        <dbReference type="RuleBase" id="RU000356"/>
    </source>
</evidence>
<dbReference type="InterPro" id="IPR012292">
    <property type="entry name" value="Globin/Proto"/>
</dbReference>
<dbReference type="EMBL" id="JAKKPZ010000042">
    <property type="protein sequence ID" value="KAI1707226.1"/>
    <property type="molecule type" value="Genomic_DNA"/>
</dbReference>
<gene>
    <name evidence="3" type="ORF">DdX_12605</name>
</gene>
<protein>
    <recommendedName>
        <fullName evidence="2">Globin domain-containing protein</fullName>
    </recommendedName>
</protein>
<organism evidence="3 4">
    <name type="scientific">Ditylenchus destructor</name>
    <dbReference type="NCBI Taxonomy" id="166010"/>
    <lineage>
        <taxon>Eukaryota</taxon>
        <taxon>Metazoa</taxon>
        <taxon>Ecdysozoa</taxon>
        <taxon>Nematoda</taxon>
        <taxon>Chromadorea</taxon>
        <taxon>Rhabditida</taxon>
        <taxon>Tylenchina</taxon>
        <taxon>Tylenchomorpha</taxon>
        <taxon>Sphaerularioidea</taxon>
        <taxon>Anguinidae</taxon>
        <taxon>Anguininae</taxon>
        <taxon>Ditylenchus</taxon>
    </lineage>
</organism>
<accession>A0AAD4MW87</accession>
<dbReference type="CDD" id="cd01040">
    <property type="entry name" value="Mb-like"/>
    <property type="match status" value="1"/>
</dbReference>
<keyword evidence="1" id="KW-0479">Metal-binding</keyword>
<dbReference type="InterPro" id="IPR044399">
    <property type="entry name" value="Mb-like_M"/>
</dbReference>
<name>A0AAD4MW87_9BILA</name>
<proteinExistence type="inferred from homology"/>
<sequence length="206" mass="24125">MNPRARSRSNSRVRGIWSKIRIITRFGESCGKAHDPDQFRTHIKYLWQNVISTQSDYFYRVLKNVCARDVQLTALLSNEKYTHGNENEQDYLLRQLGDRMFAFFETLVQENVLEDLSQLKQSAFQMGKQHAAYSREAFKLSYWDMFSKAMVEELGESSTENGASNYQIDPDTMKSWQHFLQVIIDNMMLGYENGRDSQINNSFDTQ</sequence>
<dbReference type="InterPro" id="IPR009050">
    <property type="entry name" value="Globin-like_sf"/>
</dbReference>
<keyword evidence="1" id="KW-0408">Iron</keyword>
<dbReference type="SUPFAM" id="SSF46458">
    <property type="entry name" value="Globin-like"/>
    <property type="match status" value="1"/>
</dbReference>
<keyword evidence="1" id="KW-0561">Oxygen transport</keyword>